<evidence type="ECO:0000256" key="1">
    <source>
        <dbReference type="SAM" id="SignalP"/>
    </source>
</evidence>
<feature type="chain" id="PRO_5044886164" evidence="1">
    <location>
        <begin position="26"/>
        <end position="153"/>
    </location>
</feature>
<evidence type="ECO:0000313" key="3">
    <source>
        <dbReference type="Proteomes" id="UP001620645"/>
    </source>
</evidence>
<gene>
    <name evidence="2" type="ORF">niasHS_016093</name>
</gene>
<dbReference type="AlphaFoldDB" id="A0ABD2HTT1"/>
<accession>A0ABD2HTT1</accession>
<proteinExistence type="predicted"/>
<keyword evidence="3" id="KW-1185">Reference proteome</keyword>
<protein>
    <submittedName>
        <fullName evidence="2">Uncharacterized protein</fullName>
    </submittedName>
</protein>
<reference evidence="2 3" key="1">
    <citation type="submission" date="2024-10" db="EMBL/GenBank/DDBJ databases">
        <authorList>
            <person name="Kim D."/>
        </authorList>
    </citation>
    <scope>NUCLEOTIDE SEQUENCE [LARGE SCALE GENOMIC DNA]</scope>
    <source>
        <strain evidence="2">Taebaek</strain>
    </source>
</reference>
<name>A0ABD2HTT1_HETSC</name>
<keyword evidence="1" id="KW-0732">Signal</keyword>
<comment type="caution">
    <text evidence="2">The sequence shown here is derived from an EMBL/GenBank/DDBJ whole genome shotgun (WGS) entry which is preliminary data.</text>
</comment>
<sequence>MRQSCCAIVIVFIFVAFLKFNSIDAGCAGSRHTVVKKPIEFFPNKGEWREYCGGPMVPGNENGCNNHLFQPCIINAATDKCEAKSLKAELDLTPNETWDTFCENIQEGCTETGIKPCRWHTYIRGDEACVAKRSREIFAEATDGEKNDEPING</sequence>
<feature type="signal peptide" evidence="1">
    <location>
        <begin position="1"/>
        <end position="25"/>
    </location>
</feature>
<dbReference type="Proteomes" id="UP001620645">
    <property type="component" value="Unassembled WGS sequence"/>
</dbReference>
<evidence type="ECO:0000313" key="2">
    <source>
        <dbReference type="EMBL" id="KAL3070266.1"/>
    </source>
</evidence>
<organism evidence="2 3">
    <name type="scientific">Heterodera schachtii</name>
    <name type="common">Sugarbeet cyst nematode worm</name>
    <name type="synonym">Tylenchus schachtii</name>
    <dbReference type="NCBI Taxonomy" id="97005"/>
    <lineage>
        <taxon>Eukaryota</taxon>
        <taxon>Metazoa</taxon>
        <taxon>Ecdysozoa</taxon>
        <taxon>Nematoda</taxon>
        <taxon>Chromadorea</taxon>
        <taxon>Rhabditida</taxon>
        <taxon>Tylenchina</taxon>
        <taxon>Tylenchomorpha</taxon>
        <taxon>Tylenchoidea</taxon>
        <taxon>Heteroderidae</taxon>
        <taxon>Heteroderinae</taxon>
        <taxon>Heterodera</taxon>
    </lineage>
</organism>
<dbReference type="EMBL" id="JBICCN010000411">
    <property type="protein sequence ID" value="KAL3070266.1"/>
    <property type="molecule type" value="Genomic_DNA"/>
</dbReference>